<feature type="region of interest" description="Disordered" evidence="1">
    <location>
        <begin position="32"/>
        <end position="76"/>
    </location>
</feature>
<proteinExistence type="predicted"/>
<feature type="chain" id="PRO_5031037406" description="Lipoprotein" evidence="2">
    <location>
        <begin position="23"/>
        <end position="150"/>
    </location>
</feature>
<evidence type="ECO:0000313" key="3">
    <source>
        <dbReference type="EMBL" id="MBB5427475.1"/>
    </source>
</evidence>
<reference evidence="3 4" key="1">
    <citation type="submission" date="2020-08" db="EMBL/GenBank/DDBJ databases">
        <title>Genomic Encyclopedia of Type Strains, Phase IV (KMG-V): Genome sequencing to study the core and pangenomes of soil and plant-associated prokaryotes.</title>
        <authorList>
            <person name="Whitman W."/>
        </authorList>
    </citation>
    <scope>NUCLEOTIDE SEQUENCE [LARGE SCALE GENOMIC DNA]</scope>
    <source>
        <strain evidence="3 4">JPY158</strain>
    </source>
</reference>
<keyword evidence="4" id="KW-1185">Reference proteome</keyword>
<evidence type="ECO:0000256" key="1">
    <source>
        <dbReference type="SAM" id="MobiDB-lite"/>
    </source>
</evidence>
<evidence type="ECO:0000313" key="4">
    <source>
        <dbReference type="Proteomes" id="UP000592780"/>
    </source>
</evidence>
<evidence type="ECO:0008006" key="5">
    <source>
        <dbReference type="Google" id="ProtNLM"/>
    </source>
</evidence>
<comment type="caution">
    <text evidence="3">The sequence shown here is derived from an EMBL/GenBank/DDBJ whole genome shotgun (WGS) entry which is preliminary data.</text>
</comment>
<gene>
    <name evidence="3" type="ORF">HDG40_005654</name>
</gene>
<dbReference type="RefSeq" id="WP_184132101.1">
    <property type="nucleotide sequence ID" value="NZ_JACHDD010000009.1"/>
</dbReference>
<organism evidence="3 4">
    <name type="scientific">Paraburkholderia atlantica</name>
    <dbReference type="NCBI Taxonomy" id="2654982"/>
    <lineage>
        <taxon>Bacteria</taxon>
        <taxon>Pseudomonadati</taxon>
        <taxon>Pseudomonadota</taxon>
        <taxon>Betaproteobacteria</taxon>
        <taxon>Burkholderiales</taxon>
        <taxon>Burkholderiaceae</taxon>
        <taxon>Paraburkholderia</taxon>
    </lineage>
</organism>
<dbReference type="AlphaFoldDB" id="A0A7W8QBX6"/>
<keyword evidence="2" id="KW-0732">Signal</keyword>
<evidence type="ECO:0000256" key="2">
    <source>
        <dbReference type="SAM" id="SignalP"/>
    </source>
</evidence>
<dbReference type="PROSITE" id="PS51257">
    <property type="entry name" value="PROKAR_LIPOPROTEIN"/>
    <property type="match status" value="1"/>
</dbReference>
<accession>A0A7W8QBX6</accession>
<dbReference type="Proteomes" id="UP000592780">
    <property type="component" value="Unassembled WGS sequence"/>
</dbReference>
<sequence>MNLKKVMLVPACAALMLLSACGDKREAPAQEANAVSSTSAAASPNTSAAPASANSADQLQQTATQQPVQTATPDTDGLTRVHFDEIFVIDSNGNLSPKVPVDINGAQMTPGVSFGGGVQFGGLALSQAVGHDFGVRRLDNGFVQLVKYYN</sequence>
<feature type="signal peptide" evidence="2">
    <location>
        <begin position="1"/>
        <end position="22"/>
    </location>
</feature>
<protein>
    <recommendedName>
        <fullName evidence="5">Lipoprotein</fullName>
    </recommendedName>
</protein>
<name>A0A7W8QBX6_PARAM</name>
<dbReference type="EMBL" id="JACHDD010000009">
    <property type="protein sequence ID" value="MBB5427475.1"/>
    <property type="molecule type" value="Genomic_DNA"/>
</dbReference>